<proteinExistence type="predicted"/>
<evidence type="ECO:0000313" key="1">
    <source>
        <dbReference type="EMBL" id="KAF3694530.1"/>
    </source>
</evidence>
<dbReference type="Proteomes" id="UP000503349">
    <property type="component" value="Chromosome 10"/>
</dbReference>
<evidence type="ECO:0000313" key="2">
    <source>
        <dbReference type="Proteomes" id="UP000503349"/>
    </source>
</evidence>
<sequence>MDPLLHHSTLRSELDVKQKSLLQMESVLVKQSNVCVCVCVCVWLKGLIPYHTLVFVVYSSVL</sequence>
<protein>
    <submittedName>
        <fullName evidence="1">Uncharacterized protein</fullName>
    </submittedName>
</protein>
<dbReference type="AlphaFoldDB" id="A0A6G1PW33"/>
<reference evidence="2" key="2">
    <citation type="submission" date="2019-02" db="EMBL/GenBank/DDBJ databases">
        <title>Opniocepnalus argus Var Kimnra genome.</title>
        <authorList>
            <person name="Zhou C."/>
            <person name="Xiao S."/>
        </authorList>
    </citation>
    <scope>NUCLEOTIDE SEQUENCE [LARGE SCALE GENOMIC DNA]</scope>
</reference>
<reference evidence="1 2" key="1">
    <citation type="submission" date="2019-02" db="EMBL/GenBank/DDBJ databases">
        <title>Opniocepnalus argus genome.</title>
        <authorList>
            <person name="Zhou C."/>
            <person name="Xiao S."/>
        </authorList>
    </citation>
    <scope>NUCLEOTIDE SEQUENCE [LARGE SCALE GENOMIC DNA]</scope>
    <source>
        <strain evidence="1">OARG1902GOOAL</strain>
        <tissue evidence="1">Muscle</tissue>
    </source>
</reference>
<organism evidence="1 2">
    <name type="scientific">Channa argus</name>
    <name type="common">Northern snakehead</name>
    <name type="synonym">Ophicephalus argus</name>
    <dbReference type="NCBI Taxonomy" id="215402"/>
    <lineage>
        <taxon>Eukaryota</taxon>
        <taxon>Metazoa</taxon>
        <taxon>Chordata</taxon>
        <taxon>Craniata</taxon>
        <taxon>Vertebrata</taxon>
        <taxon>Euteleostomi</taxon>
        <taxon>Actinopterygii</taxon>
        <taxon>Neopterygii</taxon>
        <taxon>Teleostei</taxon>
        <taxon>Neoteleostei</taxon>
        <taxon>Acanthomorphata</taxon>
        <taxon>Anabantaria</taxon>
        <taxon>Anabantiformes</taxon>
        <taxon>Channoidei</taxon>
        <taxon>Channidae</taxon>
        <taxon>Channa</taxon>
    </lineage>
</organism>
<keyword evidence="2" id="KW-1185">Reference proteome</keyword>
<name>A0A6G1PW33_CHAAH</name>
<accession>A0A6G1PW33</accession>
<dbReference type="EMBL" id="CM015721">
    <property type="protein sequence ID" value="KAF3694530.1"/>
    <property type="molecule type" value="Genomic_DNA"/>
</dbReference>
<gene>
    <name evidence="1" type="ORF">EXN66_Car010206</name>
</gene>